<dbReference type="Proteomes" id="UP000245926">
    <property type="component" value="Chromosome"/>
</dbReference>
<keyword evidence="2" id="KW-1185">Reference proteome</keyword>
<dbReference type="EMBL" id="CP029550">
    <property type="protein sequence ID" value="AWN40514.1"/>
    <property type="molecule type" value="Genomic_DNA"/>
</dbReference>
<protein>
    <recommendedName>
        <fullName evidence="3">Glycosyl transferase family 1</fullName>
    </recommendedName>
</protein>
<dbReference type="OrthoDB" id="9802525at2"/>
<reference evidence="2" key="1">
    <citation type="submission" date="2018-05" db="EMBL/GenBank/DDBJ databases">
        <title>Complete Genome Sequence of Methylobacterium sp. 17SD2-17.</title>
        <authorList>
            <person name="Srinivasan S."/>
        </authorList>
    </citation>
    <scope>NUCLEOTIDE SEQUENCE [LARGE SCALE GENOMIC DNA]</scope>
    <source>
        <strain evidence="2">17SD2-17</strain>
    </source>
</reference>
<evidence type="ECO:0008006" key="3">
    <source>
        <dbReference type="Google" id="ProtNLM"/>
    </source>
</evidence>
<evidence type="ECO:0000313" key="2">
    <source>
        <dbReference type="Proteomes" id="UP000245926"/>
    </source>
</evidence>
<accession>A0A2U8W349</accession>
<sequence length="218" mass="24505">MNKPLNIMALSFFPSLLPSSSGGEIGLYGLLNALSRDHNVLLLSSAEVAEAPPRTYYHNQRFREIRIPKDMRFHALWSKHSAAAAHADVSNVCVAQFGEVATAFHETYIAHYEWADVIMHDGPYTTTYDLFLGLDDKVRFYNSQNVEKDFVRTQYPPEAAGGLYEYVAELERKLLRSADVVGACSSEDMCAFEPDLRASTERCLVYRAVDLERIAGKT</sequence>
<evidence type="ECO:0000313" key="1">
    <source>
        <dbReference type="EMBL" id="AWN40514.1"/>
    </source>
</evidence>
<dbReference type="RefSeq" id="WP_109888721.1">
    <property type="nucleotide sequence ID" value="NZ_CP029550.1"/>
</dbReference>
<dbReference type="AlphaFoldDB" id="A0A2U8W349"/>
<gene>
    <name evidence="1" type="ORF">DK389_08205</name>
</gene>
<name>A0A2U8W349_9HYPH</name>
<proteinExistence type="predicted"/>
<dbReference type="KEGG" id="mets:DK389_08205"/>
<organism evidence="1 2">
    <name type="scientific">Methylobacterium durans</name>
    <dbReference type="NCBI Taxonomy" id="2202825"/>
    <lineage>
        <taxon>Bacteria</taxon>
        <taxon>Pseudomonadati</taxon>
        <taxon>Pseudomonadota</taxon>
        <taxon>Alphaproteobacteria</taxon>
        <taxon>Hyphomicrobiales</taxon>
        <taxon>Methylobacteriaceae</taxon>
        <taxon>Methylobacterium</taxon>
    </lineage>
</organism>